<accession>A0A6C0K1W2</accession>
<sequence length="153" mass="17972">MSKIKEDVILYEVRRLYLRPRSYPKCFKTLSSAMEIYDFLRDQYPEVMNSAEVHHLSGLYTLLLCGLSALHNKKSTPDKILLRFSRYINAKGSVTWEFIQSMFIQMMNKDIDFFRTSFTKSPDDAEVFLRMHALFRDEILQQLGENLVTTVNA</sequence>
<dbReference type="EMBL" id="MN740786">
    <property type="protein sequence ID" value="QHU11563.1"/>
    <property type="molecule type" value="Genomic_DNA"/>
</dbReference>
<dbReference type="AlphaFoldDB" id="A0A6C0K1W2"/>
<protein>
    <submittedName>
        <fullName evidence="1">Uncharacterized protein</fullName>
    </submittedName>
</protein>
<name>A0A6C0K1W2_9ZZZZ</name>
<proteinExistence type="predicted"/>
<reference evidence="1" key="1">
    <citation type="journal article" date="2020" name="Nature">
        <title>Giant virus diversity and host interactions through global metagenomics.</title>
        <authorList>
            <person name="Schulz F."/>
            <person name="Roux S."/>
            <person name="Paez-Espino D."/>
            <person name="Jungbluth S."/>
            <person name="Walsh D.A."/>
            <person name="Denef V.J."/>
            <person name="McMahon K.D."/>
            <person name="Konstantinidis K.T."/>
            <person name="Eloe-Fadrosh E.A."/>
            <person name="Kyrpides N.C."/>
            <person name="Woyke T."/>
        </authorList>
    </citation>
    <scope>NUCLEOTIDE SEQUENCE</scope>
    <source>
        <strain evidence="1">GVMAG-S-1101169-75</strain>
    </source>
</reference>
<organism evidence="1">
    <name type="scientific">viral metagenome</name>
    <dbReference type="NCBI Taxonomy" id="1070528"/>
    <lineage>
        <taxon>unclassified sequences</taxon>
        <taxon>metagenomes</taxon>
        <taxon>organismal metagenomes</taxon>
    </lineage>
</organism>
<evidence type="ECO:0000313" key="1">
    <source>
        <dbReference type="EMBL" id="QHU11563.1"/>
    </source>
</evidence>